<dbReference type="EMBL" id="HBFW01001754">
    <property type="protein sequence ID" value="CAD8930098.1"/>
    <property type="molecule type" value="Transcribed_RNA"/>
</dbReference>
<protein>
    <submittedName>
        <fullName evidence="3">Uncharacterized protein</fullName>
    </submittedName>
</protein>
<gene>
    <name evidence="3" type="ORF">CTEN0397_LOCUS1118</name>
</gene>
<sequence length="216" mass="23668">MSGYVVGPIKTAGWVDLISNAISQGTVTSGTSLRARFLGTIIDEESFSGGRDNLPPAINTPDQQIEEVPRSKTITPIGVLLSLGLALALVGVIFVLVRLRRRRTQLLRQEAIMATRSHDQEFEGDFRIETTDRYTPDTSEGPLASPPGDFNNHYTFDVGNMMKSELMEIHGHRRQGSSSKGLDESDLSESDVDSWAQTDATLGSIEHRLEPITAEV</sequence>
<evidence type="ECO:0000256" key="1">
    <source>
        <dbReference type="SAM" id="MobiDB-lite"/>
    </source>
</evidence>
<feature type="region of interest" description="Disordered" evidence="1">
    <location>
        <begin position="171"/>
        <end position="195"/>
    </location>
</feature>
<reference evidence="3" key="1">
    <citation type="submission" date="2021-01" db="EMBL/GenBank/DDBJ databases">
        <authorList>
            <person name="Corre E."/>
            <person name="Pelletier E."/>
            <person name="Niang G."/>
            <person name="Scheremetjew M."/>
            <person name="Finn R."/>
            <person name="Kale V."/>
            <person name="Holt S."/>
            <person name="Cochrane G."/>
            <person name="Meng A."/>
            <person name="Brown T."/>
            <person name="Cohen L."/>
        </authorList>
    </citation>
    <scope>NUCLEOTIDE SEQUENCE</scope>
    <source>
        <strain evidence="3">ECT3854</strain>
    </source>
</reference>
<organism evidence="3">
    <name type="scientific">Cyclophora tenuis</name>
    <name type="common">Marine diatom</name>
    <dbReference type="NCBI Taxonomy" id="216820"/>
    <lineage>
        <taxon>Eukaryota</taxon>
        <taxon>Sar</taxon>
        <taxon>Stramenopiles</taxon>
        <taxon>Ochrophyta</taxon>
        <taxon>Bacillariophyta</taxon>
        <taxon>Fragilariophyceae</taxon>
        <taxon>Fragilariophycidae</taxon>
        <taxon>Cyclophorales</taxon>
        <taxon>Cyclophoraceae</taxon>
        <taxon>Cyclophora</taxon>
    </lineage>
</organism>
<evidence type="ECO:0000313" key="3">
    <source>
        <dbReference type="EMBL" id="CAD8930098.1"/>
    </source>
</evidence>
<accession>A0A7S1GG99</accession>
<keyword evidence="2" id="KW-1133">Transmembrane helix</keyword>
<evidence type="ECO:0000256" key="2">
    <source>
        <dbReference type="SAM" id="Phobius"/>
    </source>
</evidence>
<name>A0A7S1GG99_CYCTE</name>
<keyword evidence="2" id="KW-0812">Transmembrane</keyword>
<dbReference type="AlphaFoldDB" id="A0A7S1GG99"/>
<proteinExistence type="predicted"/>
<feature type="transmembrane region" description="Helical" evidence="2">
    <location>
        <begin position="77"/>
        <end position="99"/>
    </location>
</feature>
<keyword evidence="2" id="KW-0472">Membrane</keyword>